<gene>
    <name evidence="1" type="ORF">CTRU02_209064</name>
</gene>
<evidence type="ECO:0000313" key="1">
    <source>
        <dbReference type="EMBL" id="KAL0936848.1"/>
    </source>
</evidence>
<dbReference type="EMBL" id="VUJX02000005">
    <property type="protein sequence ID" value="KAL0936848.1"/>
    <property type="molecule type" value="Genomic_DNA"/>
</dbReference>
<sequence>MARVSGIHTKQLDTAERQRIRTLYFDAQMGPSEIVKRTGFTKDQVRNAIRAKSATPAPRSGRPRKLNAQQEAQLVEYIVSSKAGRRASFLELSVLLLKGQFGAYAIRATLRRLGFKRYIARRKPPITEETRQKRLAWAHEYVNWTVQQWRSVLWSDETWIMGGYYKKQYVTRRHGEEWDPTCIIERHQRKQGWMFWGCFAGDEKGPGLLWEKDWGTISAATYQQHTVPLIDMWINICRRTRGQDLILMQDGAPSHSAASTLAEFQRRGVRVLPWPPYSPDLNPIEACWNKMKNYIEDKYGLIEKPSWEQLRAWVMEAWNALPEGYLWDQLATMPDRCRAVIEANGMHIKY</sequence>
<evidence type="ECO:0000313" key="2">
    <source>
        <dbReference type="Proteomes" id="UP000805649"/>
    </source>
</evidence>
<protein>
    <submittedName>
        <fullName evidence="1">Uncharacterized protein</fullName>
    </submittedName>
</protein>
<organism evidence="1 2">
    <name type="scientific">Colletotrichum truncatum</name>
    <name type="common">Anthracnose fungus</name>
    <name type="synonym">Colletotrichum capsici</name>
    <dbReference type="NCBI Taxonomy" id="5467"/>
    <lineage>
        <taxon>Eukaryota</taxon>
        <taxon>Fungi</taxon>
        <taxon>Dikarya</taxon>
        <taxon>Ascomycota</taxon>
        <taxon>Pezizomycotina</taxon>
        <taxon>Sordariomycetes</taxon>
        <taxon>Hypocreomycetidae</taxon>
        <taxon>Glomerellales</taxon>
        <taxon>Glomerellaceae</taxon>
        <taxon>Colletotrichum</taxon>
        <taxon>Colletotrichum truncatum species complex</taxon>
    </lineage>
</organism>
<reference evidence="1 2" key="1">
    <citation type="journal article" date="2020" name="Phytopathology">
        <title>Genome Sequence Resources of Colletotrichum truncatum, C. plurivorum, C. musicola, and C. sojae: Four Species Pathogenic to Soybean (Glycine max).</title>
        <authorList>
            <person name="Rogerio F."/>
            <person name="Boufleur T.R."/>
            <person name="Ciampi-Guillardi M."/>
            <person name="Sukno S.A."/>
            <person name="Thon M.R."/>
            <person name="Massola Junior N.S."/>
            <person name="Baroncelli R."/>
        </authorList>
    </citation>
    <scope>NUCLEOTIDE SEQUENCE [LARGE SCALE GENOMIC DNA]</scope>
    <source>
        <strain evidence="1 2">CMES1059</strain>
    </source>
</reference>
<accession>A0ACC3YY06</accession>
<name>A0ACC3YY06_COLTU</name>
<comment type="caution">
    <text evidence="1">The sequence shown here is derived from an EMBL/GenBank/DDBJ whole genome shotgun (WGS) entry which is preliminary data.</text>
</comment>
<dbReference type="Proteomes" id="UP000805649">
    <property type="component" value="Unassembled WGS sequence"/>
</dbReference>
<keyword evidence="2" id="KW-1185">Reference proteome</keyword>
<proteinExistence type="predicted"/>